<evidence type="ECO:0000259" key="7">
    <source>
        <dbReference type="Pfam" id="PF02601"/>
    </source>
</evidence>
<evidence type="ECO:0000259" key="8">
    <source>
        <dbReference type="Pfam" id="PF13742"/>
    </source>
</evidence>
<dbReference type="PANTHER" id="PTHR30008">
    <property type="entry name" value="EXODEOXYRIBONUCLEASE 7 LARGE SUBUNIT"/>
    <property type="match status" value="1"/>
</dbReference>
<dbReference type="GO" id="GO:0009318">
    <property type="term" value="C:exodeoxyribonuclease VII complex"/>
    <property type="evidence" value="ECO:0007669"/>
    <property type="project" value="UniProtKB-UniRule"/>
</dbReference>
<evidence type="ECO:0000256" key="2">
    <source>
        <dbReference type="ARBA" id="ARBA00022722"/>
    </source>
</evidence>
<dbReference type="GO" id="GO:0008855">
    <property type="term" value="F:exodeoxyribonuclease VII activity"/>
    <property type="evidence" value="ECO:0007669"/>
    <property type="project" value="UniProtKB-UniRule"/>
</dbReference>
<keyword evidence="4 5" id="KW-0269">Exonuclease</keyword>
<feature type="domain" description="Exonuclease VII large subunit C-terminal" evidence="7">
    <location>
        <begin position="254"/>
        <end position="543"/>
    </location>
</feature>
<evidence type="ECO:0000256" key="6">
    <source>
        <dbReference type="RuleBase" id="RU004355"/>
    </source>
</evidence>
<dbReference type="EMBL" id="JEMB01002741">
    <property type="protein sequence ID" value="KYF78758.1"/>
    <property type="molecule type" value="Genomic_DNA"/>
</dbReference>
<dbReference type="InterPro" id="IPR025824">
    <property type="entry name" value="OB-fold_nuc-bd_dom"/>
</dbReference>
<dbReference type="InterPro" id="IPR003753">
    <property type="entry name" value="Exonuc_VII_L"/>
</dbReference>
<dbReference type="NCBIfam" id="TIGR00237">
    <property type="entry name" value="xseA"/>
    <property type="match status" value="1"/>
</dbReference>
<comment type="function">
    <text evidence="5">Bidirectionally degrades single-stranded DNA into large acid-insoluble oligonucleotides, which are then degraded further into small acid-soluble oligonucleotides.</text>
</comment>
<dbReference type="Pfam" id="PF02601">
    <property type="entry name" value="Exonuc_VII_L"/>
    <property type="match status" value="1"/>
</dbReference>
<dbReference type="AlphaFoldDB" id="A0A150RGA6"/>
<dbReference type="InterPro" id="IPR020579">
    <property type="entry name" value="Exonuc_VII_lsu_C"/>
</dbReference>
<evidence type="ECO:0000313" key="9">
    <source>
        <dbReference type="EMBL" id="KYF78758.1"/>
    </source>
</evidence>
<protein>
    <recommendedName>
        <fullName evidence="5">Exodeoxyribonuclease 7 large subunit</fullName>
        <ecNumber evidence="5">3.1.11.6</ecNumber>
    </recommendedName>
    <alternativeName>
        <fullName evidence="5">Exodeoxyribonuclease VII large subunit</fullName>
        <shortName evidence="5">Exonuclease VII large subunit</shortName>
    </alternativeName>
</protein>
<dbReference type="Proteomes" id="UP000075635">
    <property type="component" value="Unassembled WGS sequence"/>
</dbReference>
<evidence type="ECO:0000256" key="5">
    <source>
        <dbReference type="HAMAP-Rule" id="MF_00378"/>
    </source>
</evidence>
<dbReference type="GO" id="GO:0005737">
    <property type="term" value="C:cytoplasm"/>
    <property type="evidence" value="ECO:0007669"/>
    <property type="project" value="UniProtKB-SubCell"/>
</dbReference>
<keyword evidence="2 5" id="KW-0540">Nuclease</keyword>
<organism evidence="9 10">
    <name type="scientific">Sorangium cellulosum</name>
    <name type="common">Polyangium cellulosum</name>
    <dbReference type="NCBI Taxonomy" id="56"/>
    <lineage>
        <taxon>Bacteria</taxon>
        <taxon>Pseudomonadati</taxon>
        <taxon>Myxococcota</taxon>
        <taxon>Polyangia</taxon>
        <taxon>Polyangiales</taxon>
        <taxon>Polyangiaceae</taxon>
        <taxon>Sorangium</taxon>
    </lineage>
</organism>
<keyword evidence="3 5" id="KW-0378">Hydrolase</keyword>
<name>A0A150RGA6_SORCE</name>
<dbReference type="GO" id="GO:0006308">
    <property type="term" value="P:DNA catabolic process"/>
    <property type="evidence" value="ECO:0007669"/>
    <property type="project" value="UniProtKB-UniRule"/>
</dbReference>
<keyword evidence="1 5" id="KW-0963">Cytoplasm</keyword>
<sequence>MSRRVTSEGTGTLQIHFAFDRRLVEVVKLLPARRWNPEQKSWWVPEAHVVAVVDRLHHEGFAFCEVTLRLYRERGGALALDVLAVAEARVASLRTVEPLRSDDPRDTDARPRSAASASDFTVSQLNGKVRAALEAAFPASIWLVGEVCSYNRSAHKSTVGFELVERDAHGKPIAEIKATLFERARGEIERRLAAAGNPFQLEDEIQIRVRGRVELYVPWGSYRFMIEELDVDYTLGEAARRREEIRRRLAEEGLLERNRSLPFPALPLRVGLVTSLGSDAYNDVLGTFRESGFAFHVVAHGVRVQGRQTEPSVLNALDWFRAHAADFDVVLICRGGGSRTDLAWFDSEPIARAVATFPLPVVVGIGHERDMSALDFVGWREKTPTAAAASLVQRVSEARDTVESSLLSILDQSRRALRSASSDLTRRAARVPRTASLLIARRAGQLQEAVRQLRQGARRDLDAASHHVDEMASLLGPRSSRRLALESERVTSRERRLRLLDPRRVVERGYAILRTQEGTVLTDAARAPQGTTLVAELKRGVLRLRSDGSEET</sequence>
<dbReference type="PANTHER" id="PTHR30008:SF0">
    <property type="entry name" value="EXODEOXYRIBONUCLEASE 7 LARGE SUBUNIT"/>
    <property type="match status" value="1"/>
</dbReference>
<evidence type="ECO:0000256" key="4">
    <source>
        <dbReference type="ARBA" id="ARBA00022839"/>
    </source>
</evidence>
<dbReference type="EC" id="3.1.11.6" evidence="5"/>
<dbReference type="HAMAP" id="MF_00378">
    <property type="entry name" value="Exonuc_7_L"/>
    <property type="match status" value="1"/>
</dbReference>
<comment type="catalytic activity">
    <reaction evidence="5 6">
        <text>Exonucleolytic cleavage in either 5'- to 3'- or 3'- to 5'-direction to yield nucleoside 5'-phosphates.</text>
        <dbReference type="EC" id="3.1.11.6"/>
    </reaction>
</comment>
<dbReference type="GO" id="GO:0003676">
    <property type="term" value="F:nucleic acid binding"/>
    <property type="evidence" value="ECO:0007669"/>
    <property type="project" value="InterPro"/>
</dbReference>
<comment type="similarity">
    <text evidence="5 6">Belongs to the XseA family.</text>
</comment>
<evidence type="ECO:0000256" key="3">
    <source>
        <dbReference type="ARBA" id="ARBA00022801"/>
    </source>
</evidence>
<dbReference type="CDD" id="cd04489">
    <property type="entry name" value="ExoVII_LU_OBF"/>
    <property type="match status" value="1"/>
</dbReference>
<comment type="subcellular location">
    <subcellularLocation>
        <location evidence="5 6">Cytoplasm</location>
    </subcellularLocation>
</comment>
<reference evidence="9 10" key="1">
    <citation type="submission" date="2014-02" db="EMBL/GenBank/DDBJ databases">
        <title>The small core and large imbalanced accessory genome model reveals a collaborative survival strategy of Sorangium cellulosum strains in nature.</title>
        <authorList>
            <person name="Han K."/>
            <person name="Peng R."/>
            <person name="Blom J."/>
            <person name="Li Y.-Z."/>
        </authorList>
    </citation>
    <scope>NUCLEOTIDE SEQUENCE [LARGE SCALE GENOMIC DNA]</scope>
    <source>
        <strain evidence="9 10">So0011-07</strain>
    </source>
</reference>
<dbReference type="Pfam" id="PF13742">
    <property type="entry name" value="tRNA_anti_2"/>
    <property type="match status" value="1"/>
</dbReference>
<evidence type="ECO:0000256" key="1">
    <source>
        <dbReference type="ARBA" id="ARBA00022490"/>
    </source>
</evidence>
<comment type="subunit">
    <text evidence="5">Heterooligomer composed of large and small subunits.</text>
</comment>
<comment type="caution">
    <text evidence="9">The sequence shown here is derived from an EMBL/GenBank/DDBJ whole genome shotgun (WGS) entry which is preliminary data.</text>
</comment>
<evidence type="ECO:0000313" key="10">
    <source>
        <dbReference type="Proteomes" id="UP000075635"/>
    </source>
</evidence>
<gene>
    <name evidence="5" type="primary">xseA</name>
    <name evidence="9" type="ORF">BE17_46400</name>
</gene>
<accession>A0A150RGA6</accession>
<feature type="domain" description="OB-fold nucleic acid binding" evidence="8">
    <location>
        <begin position="120"/>
        <end position="229"/>
    </location>
</feature>
<proteinExistence type="inferred from homology"/>